<dbReference type="Gene3D" id="2.120.10.80">
    <property type="entry name" value="Kelch-type beta propeller"/>
    <property type="match status" value="1"/>
</dbReference>
<protein>
    <submittedName>
        <fullName evidence="1">Uncharacterized protein</fullName>
    </submittedName>
</protein>
<dbReference type="GO" id="GO:0005737">
    <property type="term" value="C:cytoplasm"/>
    <property type="evidence" value="ECO:0007669"/>
    <property type="project" value="TreeGrafter"/>
</dbReference>
<dbReference type="InterPro" id="IPR015915">
    <property type="entry name" value="Kelch-typ_b-propeller"/>
</dbReference>
<sequence>MSYERTLWMQFVREIPQLKEWLNYGFVSVGHKIYILGYSDKTDRFEVLIFDAKNYSLRSVDFPDQSENSSVPALKSFFAVSHSKKIYICGSKSPNSFAARHVHCLDTETMEWTDTDALGDIPQGKMWGAACVVGNKIYICIDYFVNVSEGKPRMYALDLRTKIWTCQCRHTWSLRLTPRGTVAFGRRIYVLFIKWTNIGDNNDCIGCYDTSEGSWRWLDPPGSSTCFGPSWTIFDHGEDVYILLSDVFMMATERLVYPYSDEDGHEKIFLKYSTRRDQWGQVKYKGSPPGRQFDSVIVIEDKVFLFCSIYKEAYMLDFFPSLRSLSLEAVNHHELDIACLPAGLKNEILQSTTHSASSK</sequence>
<reference evidence="1 2" key="1">
    <citation type="submission" date="2024-03" db="EMBL/GenBank/DDBJ databases">
        <title>The genome assembly and annotation of the cricket Gryllus longicercus Weissman &amp; Gray.</title>
        <authorList>
            <person name="Szrajer S."/>
            <person name="Gray D."/>
            <person name="Ylla G."/>
        </authorList>
    </citation>
    <scope>NUCLEOTIDE SEQUENCE [LARGE SCALE GENOMIC DNA]</scope>
    <source>
        <strain evidence="1">DAG 2021-001</strain>
        <tissue evidence="1">Whole body minus gut</tissue>
    </source>
</reference>
<evidence type="ECO:0000313" key="2">
    <source>
        <dbReference type="Proteomes" id="UP001378592"/>
    </source>
</evidence>
<accession>A0AAN9W1N5</accession>
<dbReference type="GO" id="GO:0003682">
    <property type="term" value="F:chromatin binding"/>
    <property type="evidence" value="ECO:0007669"/>
    <property type="project" value="InterPro"/>
</dbReference>
<dbReference type="Proteomes" id="UP001378592">
    <property type="component" value="Unassembled WGS sequence"/>
</dbReference>
<keyword evidence="2" id="KW-1185">Reference proteome</keyword>
<dbReference type="EMBL" id="JAZDUA010000018">
    <property type="protein sequence ID" value="KAK7872966.1"/>
    <property type="molecule type" value="Genomic_DNA"/>
</dbReference>
<dbReference type="InterPro" id="IPR052637">
    <property type="entry name" value="KLHDC3-like"/>
</dbReference>
<gene>
    <name evidence="1" type="ORF">R5R35_004273</name>
</gene>
<organism evidence="1 2">
    <name type="scientific">Gryllus longicercus</name>
    <dbReference type="NCBI Taxonomy" id="2509291"/>
    <lineage>
        <taxon>Eukaryota</taxon>
        <taxon>Metazoa</taxon>
        <taxon>Ecdysozoa</taxon>
        <taxon>Arthropoda</taxon>
        <taxon>Hexapoda</taxon>
        <taxon>Insecta</taxon>
        <taxon>Pterygota</taxon>
        <taxon>Neoptera</taxon>
        <taxon>Polyneoptera</taxon>
        <taxon>Orthoptera</taxon>
        <taxon>Ensifera</taxon>
        <taxon>Gryllidea</taxon>
        <taxon>Grylloidea</taxon>
        <taxon>Gryllidae</taxon>
        <taxon>Gryllinae</taxon>
        <taxon>Gryllus</taxon>
    </lineage>
</organism>
<dbReference type="PANTHER" id="PTHR46461:SF1">
    <property type="entry name" value="KELCH DOMAIN-CONTAINING PROTEIN 3"/>
    <property type="match status" value="1"/>
</dbReference>
<comment type="caution">
    <text evidence="1">The sequence shown here is derived from an EMBL/GenBank/DDBJ whole genome shotgun (WGS) entry which is preliminary data.</text>
</comment>
<proteinExistence type="predicted"/>
<dbReference type="PANTHER" id="PTHR46461">
    <property type="entry name" value="KELCH DOMAIN-CONTAINING PROTEIN 3"/>
    <property type="match status" value="1"/>
</dbReference>
<evidence type="ECO:0000313" key="1">
    <source>
        <dbReference type="EMBL" id="KAK7872966.1"/>
    </source>
</evidence>
<name>A0AAN9W1N5_9ORTH</name>
<dbReference type="AlphaFoldDB" id="A0AAN9W1N5"/>
<dbReference type="SUPFAM" id="SSF117281">
    <property type="entry name" value="Kelch motif"/>
    <property type="match status" value="1"/>
</dbReference>